<proteinExistence type="predicted"/>
<feature type="coiled-coil region" evidence="1">
    <location>
        <begin position="468"/>
        <end position="512"/>
    </location>
</feature>
<feature type="coiled-coil region" evidence="1">
    <location>
        <begin position="103"/>
        <end position="185"/>
    </location>
</feature>
<organism evidence="3 4">
    <name type="scientific">Chaetoceros tenuissimus</name>
    <dbReference type="NCBI Taxonomy" id="426638"/>
    <lineage>
        <taxon>Eukaryota</taxon>
        <taxon>Sar</taxon>
        <taxon>Stramenopiles</taxon>
        <taxon>Ochrophyta</taxon>
        <taxon>Bacillariophyta</taxon>
        <taxon>Coscinodiscophyceae</taxon>
        <taxon>Chaetocerotophycidae</taxon>
        <taxon>Chaetocerotales</taxon>
        <taxon>Chaetocerotaceae</taxon>
        <taxon>Chaetoceros</taxon>
    </lineage>
</organism>
<feature type="coiled-coil region" evidence="1">
    <location>
        <begin position="209"/>
        <end position="280"/>
    </location>
</feature>
<feature type="compositionally biased region" description="Basic residues" evidence="2">
    <location>
        <begin position="784"/>
        <end position="794"/>
    </location>
</feature>
<reference evidence="3 4" key="1">
    <citation type="journal article" date="2021" name="Sci. Rep.">
        <title>The genome of the diatom Chaetoceros tenuissimus carries an ancient integrated fragment of an extant virus.</title>
        <authorList>
            <person name="Hongo Y."/>
            <person name="Kimura K."/>
            <person name="Takaki Y."/>
            <person name="Yoshida Y."/>
            <person name="Baba S."/>
            <person name="Kobayashi G."/>
            <person name="Nagasaki K."/>
            <person name="Hano T."/>
            <person name="Tomaru Y."/>
        </authorList>
    </citation>
    <scope>NUCLEOTIDE SEQUENCE [LARGE SCALE GENOMIC DNA]</scope>
    <source>
        <strain evidence="3 4">NIES-3715</strain>
    </source>
</reference>
<accession>A0AAD3H8J2</accession>
<evidence type="ECO:0000256" key="1">
    <source>
        <dbReference type="SAM" id="Coils"/>
    </source>
</evidence>
<evidence type="ECO:0000313" key="3">
    <source>
        <dbReference type="EMBL" id="GFH54572.1"/>
    </source>
</evidence>
<comment type="caution">
    <text evidence="3">The sequence shown here is derived from an EMBL/GenBank/DDBJ whole genome shotgun (WGS) entry which is preliminary data.</text>
</comment>
<evidence type="ECO:0000256" key="2">
    <source>
        <dbReference type="SAM" id="MobiDB-lite"/>
    </source>
</evidence>
<protein>
    <submittedName>
        <fullName evidence="3">Uncharacterized protein</fullName>
    </submittedName>
</protein>
<feature type="region of interest" description="Disordered" evidence="2">
    <location>
        <begin position="774"/>
        <end position="805"/>
    </location>
</feature>
<gene>
    <name evidence="3" type="ORF">CTEN210_11048</name>
</gene>
<feature type="compositionally biased region" description="Basic and acidic residues" evidence="2">
    <location>
        <begin position="795"/>
        <end position="805"/>
    </location>
</feature>
<keyword evidence="1" id="KW-0175">Coiled coil</keyword>
<dbReference type="EMBL" id="BLLK01000047">
    <property type="protein sequence ID" value="GFH54572.1"/>
    <property type="molecule type" value="Genomic_DNA"/>
</dbReference>
<name>A0AAD3H8J2_9STRA</name>
<evidence type="ECO:0000313" key="4">
    <source>
        <dbReference type="Proteomes" id="UP001054902"/>
    </source>
</evidence>
<sequence length="805" mass="93010">MQVEGEEENFVLKKYTKKKSRKRKAASFIDVKLSQATNSKCAKLRNEQKKELKQMEMKNLDISFSTDNSDVEYDMDDFYSETHEEQDPRNSILCKNNEMHYQIHELEELNRQVQIERMEIMKKLDAKWTTHLMSFRQRVKDLEKKMSSRQAKQREELVEHDKKNLRQLEERNNLELKNLMEKNQAMIDKINSKYQQVADRNGNLTPQVAQMRKMELQDLQNQLTQARNAHQAKMKKYLMDCEIEKEKKFRKLSNHHDRRRAELEMALRKLTAECQESHEQLKLSMMKTHTEKFRKKRENILRNGTKFNKPRSDNEISTSTEKDMNDRQSFIFRDTKVGAAARMKRRKTHFNRASIAMTIEIHNEGLIVSFRNENLPEEGEGEPQDACITNDFIPWGYTARNFLFSVACGECPNHSLMDKCNLTSTQMQIKCLVADMRVKNDTAAEQWSSIPAEKTTDSNLTQKAELLKAKLSNDIKAEQECNEELKKSFTLLEKANRKLSELRSRANEYFNGRTVATKNDDMVKLSQILAKGKEVVENADQDHRRNSQKMKTARSERIKTTEAYKLVLTKMVDTEKVKSKDLTFRSDNEDDAVNKFLSGLQKVAAQRKPLHNRRAMIVLRSPRVSTKDAKLALQEILPQSQNPAVIEEKLIRAEQLLLLSMHPSSTGKQLSSAPLDSSTGANAKFAEPGWHLNLEVPSKSQKKNSFLQYREEFNLFSFLFAEGNSSQGHQLATISGSRNLLPLCIESDGTSLQDPSLSTPLTLTEKEIDKAYVFSNKKNSSSTNKKRKRSRSKATSKEKSPPKSS</sequence>
<keyword evidence="4" id="KW-1185">Reference proteome</keyword>
<dbReference type="Proteomes" id="UP001054902">
    <property type="component" value="Unassembled WGS sequence"/>
</dbReference>
<dbReference type="AlphaFoldDB" id="A0AAD3H8J2"/>